<proteinExistence type="predicted"/>
<evidence type="ECO:0000259" key="1">
    <source>
        <dbReference type="Pfam" id="PF22522"/>
    </source>
</evidence>
<dbReference type="eggNOG" id="ENOG5031KDR">
    <property type="taxonomic scope" value="Bacteria"/>
</dbReference>
<evidence type="ECO:0000313" key="3">
    <source>
        <dbReference type="Proteomes" id="UP000017842"/>
    </source>
</evidence>
<name>V5C469_9GAMM</name>
<feature type="domain" description="DUF6998" evidence="1">
    <location>
        <begin position="198"/>
        <end position="303"/>
    </location>
</feature>
<dbReference type="STRING" id="1116472.MGMO_97c00160"/>
<dbReference type="AlphaFoldDB" id="V5C469"/>
<sequence>MNDKINSRDHNLDVLKSCGFRQQKNTTVFIKGKNSILSPAVAEASNSKYWIDIREANLKRLTSNPYLLVRIVPNLFIFSQLQQISSLLSPSVMDNRPKSGNVWGIHIEMNKSTMEASLHNLKNSTLKIPVKLLSRLEIVSKLKNLNVCDAPLSSTHPIVLEKEIDKNINRIKELLTQHREILAELENLGVCSTGNNPLGDFAEWVACQEFELERMPNSTKGYDAVCKVTGERYQIKSRTYETKRTSYPLGAIRNLDSKPFDHLIVLLVKPTFDVAYTLVIPHEDIASIGKYRQHTNAHIITLNQNLIDTYKL</sequence>
<keyword evidence="3" id="KW-1185">Reference proteome</keyword>
<dbReference type="InterPro" id="IPR043025">
    <property type="entry name" value="DRP_PD-(D/E)XK_dom"/>
</dbReference>
<protein>
    <recommendedName>
        <fullName evidence="1">DUF6998 domain-containing protein</fullName>
    </recommendedName>
</protein>
<dbReference type="Proteomes" id="UP000017842">
    <property type="component" value="Unassembled WGS sequence"/>
</dbReference>
<accession>V5C469</accession>
<reference evidence="2 3" key="1">
    <citation type="journal article" date="2013" name="Genome Announc.">
        <title>Draft Genome Sequence of the Methanotrophic Gammaproteobacterium Methyloglobulus morosus DSM 22980 Strain KoM1.</title>
        <authorList>
            <person name="Poehlein A."/>
            <person name="Deutzmann J.S."/>
            <person name="Daniel R."/>
            <person name="Simeonova D.D."/>
        </authorList>
    </citation>
    <scope>NUCLEOTIDE SEQUENCE [LARGE SCALE GENOMIC DNA]</scope>
    <source>
        <strain evidence="2 3">KoM1</strain>
    </source>
</reference>
<comment type="caution">
    <text evidence="2">The sequence shown here is derived from an EMBL/GenBank/DDBJ whole genome shotgun (WGS) entry which is preliminary data.</text>
</comment>
<dbReference type="Gene3D" id="3.40.210.30">
    <property type="entry name" value="Dam replacing family, catalytic PD-(D/E)XK domain"/>
    <property type="match status" value="1"/>
</dbReference>
<evidence type="ECO:0000313" key="2">
    <source>
        <dbReference type="EMBL" id="ESS71538.1"/>
    </source>
</evidence>
<dbReference type="InterPro" id="IPR054267">
    <property type="entry name" value="DUF6998"/>
</dbReference>
<dbReference type="Pfam" id="PF22522">
    <property type="entry name" value="DUF6998"/>
    <property type="match status" value="1"/>
</dbReference>
<organism evidence="2 3">
    <name type="scientific">Methyloglobulus morosus KoM1</name>
    <dbReference type="NCBI Taxonomy" id="1116472"/>
    <lineage>
        <taxon>Bacteria</taxon>
        <taxon>Pseudomonadati</taxon>
        <taxon>Pseudomonadota</taxon>
        <taxon>Gammaproteobacteria</taxon>
        <taxon>Methylococcales</taxon>
        <taxon>Methylococcaceae</taxon>
        <taxon>Methyloglobulus</taxon>
    </lineage>
</organism>
<gene>
    <name evidence="2" type="ORF">MGMO_97c00160</name>
</gene>
<dbReference type="OrthoDB" id="7210457at2"/>
<dbReference type="RefSeq" id="WP_023495409.1">
    <property type="nucleotide sequence ID" value="NZ_AYLO01000093.1"/>
</dbReference>
<dbReference type="EMBL" id="AYLO01000093">
    <property type="protein sequence ID" value="ESS71538.1"/>
    <property type="molecule type" value="Genomic_DNA"/>
</dbReference>